<proteinExistence type="predicted"/>
<evidence type="ECO:0000313" key="2">
    <source>
        <dbReference type="EMBL" id="KOS06461.1"/>
    </source>
</evidence>
<evidence type="ECO:0000313" key="3">
    <source>
        <dbReference type="Proteomes" id="UP000037755"/>
    </source>
</evidence>
<keyword evidence="3" id="KW-1185">Reference proteome</keyword>
<feature type="domain" description="DUF6705" evidence="1">
    <location>
        <begin position="11"/>
        <end position="175"/>
    </location>
</feature>
<comment type="caution">
    <text evidence="2">The sequence shown here is derived from an EMBL/GenBank/DDBJ whole genome shotgun (WGS) entry which is preliminary data.</text>
</comment>
<dbReference type="AlphaFoldDB" id="A0A0M8MHQ1"/>
<organism evidence="2 3">
    <name type="scientific">Flavobacterium akiainvivens</name>
    <dbReference type="NCBI Taxonomy" id="1202724"/>
    <lineage>
        <taxon>Bacteria</taxon>
        <taxon>Pseudomonadati</taxon>
        <taxon>Bacteroidota</taxon>
        <taxon>Flavobacteriia</taxon>
        <taxon>Flavobacteriales</taxon>
        <taxon>Flavobacteriaceae</taxon>
        <taxon>Flavobacterium</taxon>
    </lineage>
</organism>
<accession>A0A0M8MHQ1</accession>
<sequence length="176" mass="20300">MDVADNDIAGAWYKDLDNEFGKFIGTWKFENTATNTSFTITLQKKEAFYISQFNHYEDLIIGEYKYVQNGVEIVNTLSNLNINHPDEYDYNIVLTSLVDIYTSTVGNRKKIILDFEDPERNYLDVSIIVTHIDAMIGTPAKIKVNWGGLLNYVREEDGPFTEVRVPQQEYILTKQP</sequence>
<dbReference type="EMBL" id="LIYD01000005">
    <property type="protein sequence ID" value="KOS06461.1"/>
    <property type="molecule type" value="Genomic_DNA"/>
</dbReference>
<dbReference type="Pfam" id="PF20448">
    <property type="entry name" value="DUF6705"/>
    <property type="match status" value="1"/>
</dbReference>
<dbReference type="STRING" id="1202724.AM493_10750"/>
<evidence type="ECO:0000259" key="1">
    <source>
        <dbReference type="Pfam" id="PF20448"/>
    </source>
</evidence>
<dbReference type="PATRIC" id="fig|1202724.3.peg.2230"/>
<dbReference type="Proteomes" id="UP000037755">
    <property type="component" value="Unassembled WGS sequence"/>
</dbReference>
<gene>
    <name evidence="2" type="ORF">AM493_10750</name>
</gene>
<protein>
    <recommendedName>
        <fullName evidence="1">DUF6705 domain-containing protein</fullName>
    </recommendedName>
</protein>
<reference evidence="2 3" key="1">
    <citation type="submission" date="2015-08" db="EMBL/GenBank/DDBJ databases">
        <title>Whole genome sequence of Flavobacterium akiainvivens IK-1T, from decaying Wikstroemia oahuensis, an endemic Hawaiian shrub.</title>
        <authorList>
            <person name="Wan X."/>
            <person name="Hou S."/>
            <person name="Saito J."/>
            <person name="Donachie S."/>
        </authorList>
    </citation>
    <scope>NUCLEOTIDE SEQUENCE [LARGE SCALE GENOMIC DNA]</scope>
    <source>
        <strain evidence="2 3">IK-1</strain>
    </source>
</reference>
<name>A0A0M8MHQ1_9FLAO</name>
<dbReference type="InterPro" id="IPR046551">
    <property type="entry name" value="DUF6705"/>
</dbReference>